<accession>A0A8W8HNY5</accession>
<proteinExistence type="predicted"/>
<dbReference type="Proteomes" id="UP000005408">
    <property type="component" value="Unassembled WGS sequence"/>
</dbReference>
<feature type="region of interest" description="Disordered" evidence="1">
    <location>
        <begin position="45"/>
        <end position="222"/>
    </location>
</feature>
<feature type="compositionally biased region" description="Basic and acidic residues" evidence="1">
    <location>
        <begin position="206"/>
        <end position="215"/>
    </location>
</feature>
<feature type="compositionally biased region" description="Acidic residues" evidence="1">
    <location>
        <begin position="183"/>
        <end position="205"/>
    </location>
</feature>
<evidence type="ECO:0000313" key="3">
    <source>
        <dbReference type="Proteomes" id="UP000005408"/>
    </source>
</evidence>
<feature type="compositionally biased region" description="Acidic residues" evidence="1">
    <location>
        <begin position="113"/>
        <end position="128"/>
    </location>
</feature>
<organism evidence="2 3">
    <name type="scientific">Magallana gigas</name>
    <name type="common">Pacific oyster</name>
    <name type="synonym">Crassostrea gigas</name>
    <dbReference type="NCBI Taxonomy" id="29159"/>
    <lineage>
        <taxon>Eukaryota</taxon>
        <taxon>Metazoa</taxon>
        <taxon>Spiralia</taxon>
        <taxon>Lophotrochozoa</taxon>
        <taxon>Mollusca</taxon>
        <taxon>Bivalvia</taxon>
        <taxon>Autobranchia</taxon>
        <taxon>Pteriomorphia</taxon>
        <taxon>Ostreida</taxon>
        <taxon>Ostreoidea</taxon>
        <taxon>Ostreidae</taxon>
        <taxon>Magallana</taxon>
    </lineage>
</organism>
<dbReference type="EnsemblMetazoa" id="G10389.1">
    <property type="protein sequence ID" value="G10389.1:cds"/>
    <property type="gene ID" value="G10389"/>
</dbReference>
<keyword evidence="3" id="KW-1185">Reference proteome</keyword>
<evidence type="ECO:0000313" key="2">
    <source>
        <dbReference type="EnsemblMetazoa" id="G10389.1:cds"/>
    </source>
</evidence>
<sequence length="274" mass="31496">MPLTDEFKDDELKTMAEGFTEMGVKPNLQSKEKFQKWLLDFSTGAKPKSDGATASASTQDKSPNTYQTPRLPNFSGDKKGDATFDLWKQSKYTTKEIPPAITPQNDQHQIREDESELSDESSESESEIDVPVQYAVTEEYTPHDVHVQDVTGEDQQRENVRDAQQADDTDNSFAEHQLPLAEEREETDAVNALSDEELEALEYENEERQERDVRRSTRTRKQPAWLRSGEYVNTIQQKQTKDLEWKQGEKLKYLQSMLLTDIVRLDSARFHKSG</sequence>
<evidence type="ECO:0000256" key="1">
    <source>
        <dbReference type="SAM" id="MobiDB-lite"/>
    </source>
</evidence>
<name>A0A8W8HNY5_MAGGI</name>
<reference evidence="2" key="1">
    <citation type="submission" date="2022-08" db="UniProtKB">
        <authorList>
            <consortium name="EnsemblMetazoa"/>
        </authorList>
    </citation>
    <scope>IDENTIFICATION</scope>
    <source>
        <strain evidence="2">05x7-T-G4-1.051#20</strain>
    </source>
</reference>
<dbReference type="AlphaFoldDB" id="A0A8W8HNY5"/>
<feature type="compositionally biased region" description="Polar residues" evidence="1">
    <location>
        <begin position="52"/>
        <end position="70"/>
    </location>
</feature>
<protein>
    <submittedName>
        <fullName evidence="2">Uncharacterized protein</fullName>
    </submittedName>
</protein>